<dbReference type="EC" id="3.2.1.8" evidence="10"/>
<dbReference type="InterPro" id="IPR017853">
    <property type="entry name" value="GH"/>
</dbReference>
<keyword evidence="10" id="KW-0326">Glycosidase</keyword>
<evidence type="ECO:0000256" key="11">
    <source>
        <dbReference type="SAM" id="SignalP"/>
    </source>
</evidence>
<dbReference type="SUPFAM" id="SSF51445">
    <property type="entry name" value="(Trans)glycosidases"/>
    <property type="match status" value="1"/>
</dbReference>
<keyword evidence="9 10" id="KW-0624">Polysaccharide degradation</keyword>
<evidence type="ECO:0000256" key="1">
    <source>
        <dbReference type="ARBA" id="ARBA00000681"/>
    </source>
</evidence>
<reference evidence="13 14" key="1">
    <citation type="submission" date="2018-05" db="EMBL/GenBank/DDBJ databases">
        <title>Genome sequencing and assembly of the regulated plant pathogen Lachnellula willkommii and related sister species for the development of diagnostic species identification markers.</title>
        <authorList>
            <person name="Giroux E."/>
            <person name="Bilodeau G."/>
        </authorList>
    </citation>
    <scope>NUCLEOTIDE SEQUENCE [LARGE SCALE GENOMIC DNA]</scope>
    <source>
        <strain evidence="13 14">CBS 268.59</strain>
    </source>
</reference>
<dbReference type="EMBL" id="QGMK01001199">
    <property type="protein sequence ID" value="TVY71512.1"/>
    <property type="molecule type" value="Genomic_DNA"/>
</dbReference>
<dbReference type="AlphaFoldDB" id="A0A8T9C285"/>
<dbReference type="OrthoDB" id="3055998at2759"/>
<sequence length="353" mass="39066">MRFQLPLIAAIAAVPLASAQLNELAKKAGKLYFGTATDNMELNGTYLKILDDTKEFGQLTPANGMKWFAVEPEQGVFNYSDGSVVANLATKNKQKLRCHNLVWHSQLAPWVDATTWTKKTLTAALINHVTHEARHWAGQCYAWDVLNEALNDDGTYRNDTFLSVLGPDYIKIAFRAAAAADPHAKLYYNDYNIESPGNKSTSVRENIVKFLQDDGIRIDGVGLQSHFVTGSSPTIDQQIATMQSYADMNLDVAITELDVRNLLPSTATVLAQQSKDYANAVGACMQVDRCVGITVWDFYDPYSWVPGVFTGYGDADLWFSNFTKHPAYYGVVGALKNSTGKHHHGRAELSWEA</sequence>
<evidence type="ECO:0000256" key="8">
    <source>
        <dbReference type="ARBA" id="ARBA00023277"/>
    </source>
</evidence>
<evidence type="ECO:0000256" key="3">
    <source>
        <dbReference type="ARBA" id="ARBA00004851"/>
    </source>
</evidence>
<dbReference type="PROSITE" id="PS51760">
    <property type="entry name" value="GH10_2"/>
    <property type="match status" value="1"/>
</dbReference>
<evidence type="ECO:0000256" key="4">
    <source>
        <dbReference type="ARBA" id="ARBA00007495"/>
    </source>
</evidence>
<evidence type="ECO:0000256" key="5">
    <source>
        <dbReference type="ARBA" id="ARBA00022525"/>
    </source>
</evidence>
<dbReference type="GO" id="GO:0045493">
    <property type="term" value="P:xylan catabolic process"/>
    <property type="evidence" value="ECO:0007669"/>
    <property type="project" value="UniProtKB-KW"/>
</dbReference>
<dbReference type="Pfam" id="PF00331">
    <property type="entry name" value="Glyco_hydro_10"/>
    <property type="match status" value="1"/>
</dbReference>
<accession>A0A8T9C285</accession>
<evidence type="ECO:0000256" key="6">
    <source>
        <dbReference type="ARBA" id="ARBA00022651"/>
    </source>
</evidence>
<evidence type="ECO:0000256" key="2">
    <source>
        <dbReference type="ARBA" id="ARBA00004613"/>
    </source>
</evidence>
<keyword evidence="8 10" id="KW-0119">Carbohydrate metabolism</keyword>
<keyword evidence="14" id="KW-1185">Reference proteome</keyword>
<dbReference type="Proteomes" id="UP000469558">
    <property type="component" value="Unassembled WGS sequence"/>
</dbReference>
<proteinExistence type="inferred from homology"/>
<comment type="subcellular location">
    <subcellularLocation>
        <location evidence="2">Secreted</location>
    </subcellularLocation>
</comment>
<dbReference type="InterPro" id="IPR044846">
    <property type="entry name" value="GH10"/>
</dbReference>
<dbReference type="Gene3D" id="3.20.20.80">
    <property type="entry name" value="Glycosidases"/>
    <property type="match status" value="1"/>
</dbReference>
<dbReference type="GO" id="GO:0005576">
    <property type="term" value="C:extracellular region"/>
    <property type="evidence" value="ECO:0007669"/>
    <property type="project" value="UniProtKB-SubCell"/>
</dbReference>
<dbReference type="SMART" id="SM00633">
    <property type="entry name" value="Glyco_10"/>
    <property type="match status" value="1"/>
</dbReference>
<dbReference type="InterPro" id="IPR001000">
    <property type="entry name" value="GH10_dom"/>
</dbReference>
<protein>
    <recommendedName>
        <fullName evidence="10">Beta-xylanase</fullName>
        <ecNumber evidence="10">3.2.1.8</ecNumber>
    </recommendedName>
</protein>
<keyword evidence="6" id="KW-0858">Xylan degradation</keyword>
<dbReference type="GO" id="GO:0031176">
    <property type="term" value="F:endo-1,4-beta-xylanase activity"/>
    <property type="evidence" value="ECO:0007669"/>
    <property type="project" value="UniProtKB-EC"/>
</dbReference>
<name>A0A8T9C285_9HELO</name>
<evidence type="ECO:0000259" key="12">
    <source>
        <dbReference type="PROSITE" id="PS51760"/>
    </source>
</evidence>
<keyword evidence="11" id="KW-0732">Signal</keyword>
<feature type="domain" description="GH10" evidence="12">
    <location>
        <begin position="18"/>
        <end position="334"/>
    </location>
</feature>
<comment type="caution">
    <text evidence="13">The sequence shown here is derived from an EMBL/GenBank/DDBJ whole genome shotgun (WGS) entry which is preliminary data.</text>
</comment>
<keyword evidence="5" id="KW-0964">Secreted</keyword>
<dbReference type="PANTHER" id="PTHR31490">
    <property type="entry name" value="GLYCOSYL HYDROLASE"/>
    <property type="match status" value="1"/>
</dbReference>
<comment type="pathway">
    <text evidence="3">Glycan degradation; xylan degradation.</text>
</comment>
<organism evidence="13 14">
    <name type="scientific">Lachnellula suecica</name>
    <dbReference type="NCBI Taxonomy" id="602035"/>
    <lineage>
        <taxon>Eukaryota</taxon>
        <taxon>Fungi</taxon>
        <taxon>Dikarya</taxon>
        <taxon>Ascomycota</taxon>
        <taxon>Pezizomycotina</taxon>
        <taxon>Leotiomycetes</taxon>
        <taxon>Helotiales</taxon>
        <taxon>Lachnaceae</taxon>
        <taxon>Lachnellula</taxon>
    </lineage>
</organism>
<evidence type="ECO:0000256" key="9">
    <source>
        <dbReference type="ARBA" id="ARBA00023326"/>
    </source>
</evidence>
<comment type="similarity">
    <text evidence="4 10">Belongs to the glycosyl hydrolase 10 (cellulase F) family.</text>
</comment>
<feature type="signal peptide" evidence="11">
    <location>
        <begin position="1"/>
        <end position="19"/>
    </location>
</feature>
<evidence type="ECO:0000313" key="13">
    <source>
        <dbReference type="EMBL" id="TVY71512.1"/>
    </source>
</evidence>
<gene>
    <name evidence="13" type="primary">xynD_3</name>
    <name evidence="13" type="ORF">LSUE1_G005783</name>
</gene>
<evidence type="ECO:0000313" key="14">
    <source>
        <dbReference type="Proteomes" id="UP000469558"/>
    </source>
</evidence>
<dbReference type="PANTHER" id="PTHR31490:SF35">
    <property type="entry name" value="ENDO-1,4-BETA-XYLANASE"/>
    <property type="match status" value="1"/>
</dbReference>
<keyword evidence="7 10" id="KW-0378">Hydrolase</keyword>
<comment type="catalytic activity">
    <reaction evidence="1 10">
        <text>Endohydrolysis of (1-&gt;4)-beta-D-xylosidic linkages in xylans.</text>
        <dbReference type="EC" id="3.2.1.8"/>
    </reaction>
</comment>
<feature type="chain" id="PRO_5035806288" description="Beta-xylanase" evidence="11">
    <location>
        <begin position="20"/>
        <end position="353"/>
    </location>
</feature>
<dbReference type="PRINTS" id="PR00134">
    <property type="entry name" value="GLHYDRLASE10"/>
</dbReference>
<evidence type="ECO:0000256" key="10">
    <source>
        <dbReference type="RuleBase" id="RU361174"/>
    </source>
</evidence>
<evidence type="ECO:0000256" key="7">
    <source>
        <dbReference type="ARBA" id="ARBA00022801"/>
    </source>
</evidence>